<dbReference type="PANTHER" id="PTHR42938:SF47">
    <property type="entry name" value="HYDROXYPYRUVATE REDUCTASE"/>
    <property type="match status" value="1"/>
</dbReference>
<comment type="similarity">
    <text evidence="1 5">Belongs to the D-isomer specific 2-hydroxyacid dehydrogenase family.</text>
</comment>
<dbReference type="CDD" id="cd12174">
    <property type="entry name" value="PGDH_like_3"/>
    <property type="match status" value="1"/>
</dbReference>
<dbReference type="Proteomes" id="UP001501490">
    <property type="component" value="Unassembled WGS sequence"/>
</dbReference>
<evidence type="ECO:0000256" key="3">
    <source>
        <dbReference type="ARBA" id="ARBA00023027"/>
    </source>
</evidence>
<accession>A0ABP7AE72</accession>
<dbReference type="InterPro" id="IPR029752">
    <property type="entry name" value="D-isomer_DH_CS1"/>
</dbReference>
<evidence type="ECO:0000313" key="8">
    <source>
        <dbReference type="EMBL" id="GAA3630303.1"/>
    </source>
</evidence>
<evidence type="ECO:0000259" key="7">
    <source>
        <dbReference type="Pfam" id="PF02826"/>
    </source>
</evidence>
<gene>
    <name evidence="8" type="ORF">GCM10022236_35950</name>
</gene>
<evidence type="ECO:0000256" key="1">
    <source>
        <dbReference type="ARBA" id="ARBA00005854"/>
    </source>
</evidence>
<dbReference type="SUPFAM" id="SSF51735">
    <property type="entry name" value="NAD(P)-binding Rossmann-fold domains"/>
    <property type="match status" value="1"/>
</dbReference>
<organism evidence="8 9">
    <name type="scientific">Microlunatus ginsengisoli</name>
    <dbReference type="NCBI Taxonomy" id="363863"/>
    <lineage>
        <taxon>Bacteria</taxon>
        <taxon>Bacillati</taxon>
        <taxon>Actinomycetota</taxon>
        <taxon>Actinomycetes</taxon>
        <taxon>Propionibacteriales</taxon>
        <taxon>Propionibacteriaceae</taxon>
        <taxon>Microlunatus</taxon>
    </lineage>
</organism>
<feature type="domain" description="D-isomer specific 2-hydroxyacid dehydrogenase NAD-binding" evidence="7">
    <location>
        <begin position="133"/>
        <end position="285"/>
    </location>
</feature>
<dbReference type="Gene3D" id="3.30.70.260">
    <property type="match status" value="1"/>
</dbReference>
<comment type="pathway">
    <text evidence="4">Amino-acid biosynthesis.</text>
</comment>
<evidence type="ECO:0000256" key="5">
    <source>
        <dbReference type="RuleBase" id="RU003719"/>
    </source>
</evidence>
<comment type="caution">
    <text evidence="8">The sequence shown here is derived from an EMBL/GenBank/DDBJ whole genome shotgun (WGS) entry which is preliminary data.</text>
</comment>
<proteinExistence type="inferred from homology"/>
<dbReference type="EMBL" id="BAABAB010000026">
    <property type="protein sequence ID" value="GAA3630303.1"/>
    <property type="molecule type" value="Genomic_DNA"/>
</dbReference>
<sequence>MSGLDQTGDSMKYRVRVLNQVSTNGLKRLPSERFAVSADAEEPHAILLRSADLHRAPIPDSLLAVGRAGVGVNNIPVAALSARGVPIFNSPGANANAVKELVLSGLLLAARNLDGALGFSGRLDPSDPELEARVEAGKKEFAGYELAGHTLGVIGLGKIGCLVADAAIKLGMKVIGYDPEITVDAAWSLPSTVKKAHHLGEVLKHSDFVTLHVPLLEATRNMIDAAGVAQLRSGAVLLNFSRGGVVDEAAVIDALETKRLGHYVCDFPAPHLIGRGGVILLPHLGASTREAEENCAIMVAEQVRDYLLDGSIVNAVNFPAVTLPRESPFRIAIANANVPNMVAQVSHEMGQQGLNIATMTNKSRGDIAYTLVDVDSHVPDGVIAGIAALEGVLKVRYLPLAD</sequence>
<dbReference type="InterPro" id="IPR006139">
    <property type="entry name" value="D-isomer_2_OHA_DH_cat_dom"/>
</dbReference>
<dbReference type="PROSITE" id="PS00670">
    <property type="entry name" value="D_2_HYDROXYACID_DH_2"/>
    <property type="match status" value="1"/>
</dbReference>
<dbReference type="SUPFAM" id="SSF55021">
    <property type="entry name" value="ACT-like"/>
    <property type="match status" value="1"/>
</dbReference>
<dbReference type="Gene3D" id="3.40.50.720">
    <property type="entry name" value="NAD(P)-binding Rossmann-like Domain"/>
    <property type="match status" value="2"/>
</dbReference>
<evidence type="ECO:0000259" key="6">
    <source>
        <dbReference type="Pfam" id="PF00389"/>
    </source>
</evidence>
<dbReference type="Pfam" id="PF02826">
    <property type="entry name" value="2-Hacid_dh_C"/>
    <property type="match status" value="1"/>
</dbReference>
<dbReference type="InterPro" id="IPR029753">
    <property type="entry name" value="D-isomer_DH_CS"/>
</dbReference>
<keyword evidence="2 5" id="KW-0560">Oxidoreductase</keyword>
<reference evidence="9" key="1">
    <citation type="journal article" date="2019" name="Int. J. Syst. Evol. Microbiol.">
        <title>The Global Catalogue of Microorganisms (GCM) 10K type strain sequencing project: providing services to taxonomists for standard genome sequencing and annotation.</title>
        <authorList>
            <consortium name="The Broad Institute Genomics Platform"/>
            <consortium name="The Broad Institute Genome Sequencing Center for Infectious Disease"/>
            <person name="Wu L."/>
            <person name="Ma J."/>
        </authorList>
    </citation>
    <scope>NUCLEOTIDE SEQUENCE [LARGE SCALE GENOMIC DNA]</scope>
    <source>
        <strain evidence="9">JCM 16929</strain>
    </source>
</reference>
<dbReference type="SUPFAM" id="SSF52283">
    <property type="entry name" value="Formate/glycerate dehydrogenase catalytic domain-like"/>
    <property type="match status" value="1"/>
</dbReference>
<dbReference type="PROSITE" id="PS00671">
    <property type="entry name" value="D_2_HYDROXYACID_DH_3"/>
    <property type="match status" value="1"/>
</dbReference>
<dbReference type="CDD" id="cd04901">
    <property type="entry name" value="ACT_3PGDH"/>
    <property type="match status" value="1"/>
</dbReference>
<dbReference type="PROSITE" id="PS00065">
    <property type="entry name" value="D_2_HYDROXYACID_DH_1"/>
    <property type="match status" value="1"/>
</dbReference>
<dbReference type="Pfam" id="PF00389">
    <property type="entry name" value="2-Hacid_dh"/>
    <property type="match status" value="1"/>
</dbReference>
<name>A0ABP7AE72_9ACTN</name>
<evidence type="ECO:0000256" key="2">
    <source>
        <dbReference type="ARBA" id="ARBA00023002"/>
    </source>
</evidence>
<dbReference type="PANTHER" id="PTHR42938">
    <property type="entry name" value="FORMATE DEHYDROGENASE 1"/>
    <property type="match status" value="1"/>
</dbReference>
<evidence type="ECO:0000256" key="4">
    <source>
        <dbReference type="ARBA" id="ARBA00029440"/>
    </source>
</evidence>
<dbReference type="InterPro" id="IPR006140">
    <property type="entry name" value="D-isomer_DH_NAD-bd"/>
</dbReference>
<feature type="domain" description="D-isomer specific 2-hydroxyacid dehydrogenase catalytic" evidence="6">
    <location>
        <begin position="37"/>
        <end position="317"/>
    </location>
</feature>
<evidence type="ECO:0000313" key="9">
    <source>
        <dbReference type="Proteomes" id="UP001501490"/>
    </source>
</evidence>
<dbReference type="RefSeq" id="WP_344807103.1">
    <property type="nucleotide sequence ID" value="NZ_BAABAB010000026.1"/>
</dbReference>
<keyword evidence="3" id="KW-0520">NAD</keyword>
<dbReference type="InterPro" id="IPR036291">
    <property type="entry name" value="NAD(P)-bd_dom_sf"/>
</dbReference>
<keyword evidence="9" id="KW-1185">Reference proteome</keyword>
<protein>
    <submittedName>
        <fullName evidence="8">Phosphoglycerate dehydrogenase</fullName>
    </submittedName>
</protein>
<dbReference type="InterPro" id="IPR045865">
    <property type="entry name" value="ACT-like_dom_sf"/>
</dbReference>